<evidence type="ECO:0000256" key="6">
    <source>
        <dbReference type="ARBA" id="ARBA00022840"/>
    </source>
</evidence>
<dbReference type="Pfam" id="PF02867">
    <property type="entry name" value="Ribonuc_red_lgC"/>
    <property type="match status" value="1"/>
</dbReference>
<evidence type="ECO:0000256" key="13">
    <source>
        <dbReference type="RuleBase" id="RU364064"/>
    </source>
</evidence>
<evidence type="ECO:0000256" key="5">
    <source>
        <dbReference type="ARBA" id="ARBA00022741"/>
    </source>
</evidence>
<keyword evidence="9" id="KW-1015">Disulfide bond</keyword>
<evidence type="ECO:0000259" key="14">
    <source>
        <dbReference type="Pfam" id="PF00317"/>
    </source>
</evidence>
<comment type="caution">
    <text evidence="17">The sequence shown here is derived from an EMBL/GenBank/DDBJ whole genome shotgun (WGS) entry which is preliminary data.</text>
</comment>
<dbReference type="FunFam" id="3.20.70.20:FF:000018">
    <property type="entry name" value="Vitamin B12-dependent ribonucleotide reductase"/>
    <property type="match status" value="1"/>
</dbReference>
<evidence type="ECO:0000256" key="10">
    <source>
        <dbReference type="ARBA" id="ARBA00023285"/>
    </source>
</evidence>
<evidence type="ECO:0000256" key="7">
    <source>
        <dbReference type="ARBA" id="ARBA00023002"/>
    </source>
</evidence>
<comment type="similarity">
    <text evidence="2 13">Belongs to the ribonucleoside diphosphate reductase class-2 family.</text>
</comment>
<evidence type="ECO:0000256" key="12">
    <source>
        <dbReference type="ARBA" id="ARBA00047754"/>
    </source>
</evidence>
<name>A0A7C0X825_UNCW3</name>
<keyword evidence="10 13" id="KW-0170">Cobalt</keyword>
<dbReference type="InterPro" id="IPR000788">
    <property type="entry name" value="RNR_lg_C"/>
</dbReference>
<reference evidence="17" key="1">
    <citation type="journal article" date="2020" name="mSystems">
        <title>Genome- and Community-Level Interaction Insights into Carbon Utilization and Element Cycling Functions of Hydrothermarchaeota in Hydrothermal Sediment.</title>
        <authorList>
            <person name="Zhou Z."/>
            <person name="Liu Y."/>
            <person name="Xu W."/>
            <person name="Pan J."/>
            <person name="Luo Z.H."/>
            <person name="Li M."/>
        </authorList>
    </citation>
    <scope>NUCLEOTIDE SEQUENCE [LARGE SCALE GENOMIC DNA]</scope>
    <source>
        <strain evidence="17">HyVt-237</strain>
    </source>
</reference>
<protein>
    <recommendedName>
        <fullName evidence="13">Vitamin B12-dependent ribonucleotide reductase</fullName>
        <ecNumber evidence="13">1.17.4.1</ecNumber>
    </recommendedName>
</protein>
<dbReference type="SUPFAM" id="SSF48168">
    <property type="entry name" value="R1 subunit of ribonucleotide reductase, N-terminal domain"/>
    <property type="match status" value="1"/>
</dbReference>
<keyword evidence="5 13" id="KW-0547">Nucleotide-binding</keyword>
<keyword evidence="3 13" id="KW-0846">Cobalamin</keyword>
<dbReference type="Proteomes" id="UP000885931">
    <property type="component" value="Unassembled WGS sequence"/>
</dbReference>
<dbReference type="InterPro" id="IPR013344">
    <property type="entry name" value="RNR_NrdJ/NrdZ"/>
</dbReference>
<comment type="catalytic activity">
    <reaction evidence="12 13">
        <text>a 2'-deoxyribonucleoside 5'-diphosphate + [thioredoxin]-disulfide + H2O = a ribonucleoside 5'-diphosphate + [thioredoxin]-dithiol</text>
        <dbReference type="Rhea" id="RHEA:23252"/>
        <dbReference type="Rhea" id="RHEA-COMP:10698"/>
        <dbReference type="Rhea" id="RHEA-COMP:10700"/>
        <dbReference type="ChEBI" id="CHEBI:15377"/>
        <dbReference type="ChEBI" id="CHEBI:29950"/>
        <dbReference type="ChEBI" id="CHEBI:50058"/>
        <dbReference type="ChEBI" id="CHEBI:57930"/>
        <dbReference type="ChEBI" id="CHEBI:73316"/>
        <dbReference type="EC" id="1.17.4.1"/>
    </reaction>
</comment>
<evidence type="ECO:0000256" key="11">
    <source>
        <dbReference type="ARBA" id="ARBA00025437"/>
    </source>
</evidence>
<comment type="function">
    <text evidence="11 13">Catalyzes the reduction of ribonucleotides to deoxyribonucleotides. May function to provide a pool of deoxyribonucleotide precursors for DNA repair during oxygen limitation and/or for immediate growth after restoration of oxygen.</text>
</comment>
<dbReference type="InterPro" id="IPR024434">
    <property type="entry name" value="TSCPD_dom"/>
</dbReference>
<keyword evidence="8" id="KW-0215">Deoxyribonucleotide synthesis</keyword>
<dbReference type="GO" id="GO:0009263">
    <property type="term" value="P:deoxyribonucleotide biosynthetic process"/>
    <property type="evidence" value="ECO:0007669"/>
    <property type="project" value="UniProtKB-KW"/>
</dbReference>
<dbReference type="InterPro" id="IPR050862">
    <property type="entry name" value="RdRp_reductase_class-2"/>
</dbReference>
<dbReference type="PANTHER" id="PTHR43371:SF1">
    <property type="entry name" value="RIBONUCLEOSIDE-DIPHOSPHATE REDUCTASE"/>
    <property type="match status" value="1"/>
</dbReference>
<evidence type="ECO:0000256" key="2">
    <source>
        <dbReference type="ARBA" id="ARBA00007405"/>
    </source>
</evidence>
<dbReference type="InterPro" id="IPR008926">
    <property type="entry name" value="RNR_R1-su_N"/>
</dbReference>
<keyword evidence="7 13" id="KW-0560">Oxidoreductase</keyword>
<evidence type="ECO:0000256" key="3">
    <source>
        <dbReference type="ARBA" id="ARBA00022628"/>
    </source>
</evidence>
<evidence type="ECO:0000256" key="8">
    <source>
        <dbReference type="ARBA" id="ARBA00023116"/>
    </source>
</evidence>
<dbReference type="EC" id="1.17.4.1" evidence="13"/>
<evidence type="ECO:0000256" key="9">
    <source>
        <dbReference type="ARBA" id="ARBA00023157"/>
    </source>
</evidence>
<dbReference type="NCBIfam" id="NF006417">
    <property type="entry name" value="PRK08665.1"/>
    <property type="match status" value="1"/>
</dbReference>
<dbReference type="Pfam" id="PF12637">
    <property type="entry name" value="TSCPD"/>
    <property type="match status" value="1"/>
</dbReference>
<accession>A0A7C0X825</accession>
<dbReference type="NCBIfam" id="TIGR02504">
    <property type="entry name" value="NrdJ_Z"/>
    <property type="match status" value="1"/>
</dbReference>
<dbReference type="InterPro" id="IPR013509">
    <property type="entry name" value="RNR_lsu_N"/>
</dbReference>
<evidence type="ECO:0000256" key="4">
    <source>
        <dbReference type="ARBA" id="ARBA00022634"/>
    </source>
</evidence>
<proteinExistence type="inferred from homology"/>
<evidence type="ECO:0000259" key="16">
    <source>
        <dbReference type="Pfam" id="PF12637"/>
    </source>
</evidence>
<dbReference type="EMBL" id="DRBW01000041">
    <property type="protein sequence ID" value="HDM89786.1"/>
    <property type="molecule type" value="Genomic_DNA"/>
</dbReference>
<dbReference type="GO" id="GO:0004748">
    <property type="term" value="F:ribonucleoside-diphosphate reductase activity, thioredoxin disulfide as acceptor"/>
    <property type="evidence" value="ECO:0007669"/>
    <property type="project" value="UniProtKB-EC"/>
</dbReference>
<keyword evidence="6" id="KW-0067">ATP-binding</keyword>
<dbReference type="GO" id="GO:0031419">
    <property type="term" value="F:cobalamin binding"/>
    <property type="evidence" value="ECO:0007669"/>
    <property type="project" value="UniProtKB-KW"/>
</dbReference>
<organism evidence="17">
    <name type="scientific">candidate division WOR-3 bacterium</name>
    <dbReference type="NCBI Taxonomy" id="2052148"/>
    <lineage>
        <taxon>Bacteria</taxon>
        <taxon>Bacteria division WOR-3</taxon>
    </lineage>
</organism>
<dbReference type="GO" id="GO:0005524">
    <property type="term" value="F:ATP binding"/>
    <property type="evidence" value="ECO:0007669"/>
    <property type="project" value="UniProtKB-KW"/>
</dbReference>
<feature type="domain" description="Ribonucleotide reductase large subunit C-terminal" evidence="15">
    <location>
        <begin position="91"/>
        <end position="418"/>
    </location>
</feature>
<dbReference type="GO" id="GO:0071897">
    <property type="term" value="P:DNA biosynthetic process"/>
    <property type="evidence" value="ECO:0007669"/>
    <property type="project" value="UniProtKB-KW"/>
</dbReference>
<dbReference type="Gene3D" id="3.20.70.20">
    <property type="match status" value="1"/>
</dbReference>
<evidence type="ECO:0000256" key="1">
    <source>
        <dbReference type="ARBA" id="ARBA00001922"/>
    </source>
</evidence>
<evidence type="ECO:0000259" key="15">
    <source>
        <dbReference type="Pfam" id="PF02867"/>
    </source>
</evidence>
<dbReference type="Pfam" id="PF00317">
    <property type="entry name" value="Ribonuc_red_lgN"/>
    <property type="match status" value="1"/>
</dbReference>
<dbReference type="PRINTS" id="PR01183">
    <property type="entry name" value="RIBORDTASEM1"/>
</dbReference>
<gene>
    <name evidence="17" type="ORF">ENG67_01075</name>
</gene>
<dbReference type="PANTHER" id="PTHR43371">
    <property type="entry name" value="VITAMIN B12-DEPENDENT RIBONUCLEOTIDE REDUCTASE"/>
    <property type="match status" value="1"/>
</dbReference>
<dbReference type="AlphaFoldDB" id="A0A7C0X825"/>
<dbReference type="SUPFAM" id="SSF51998">
    <property type="entry name" value="PFL-like glycyl radical enzymes"/>
    <property type="match status" value="1"/>
</dbReference>
<dbReference type="UniPathway" id="UPA00326"/>
<evidence type="ECO:0000313" key="17">
    <source>
        <dbReference type="EMBL" id="HDM89786.1"/>
    </source>
</evidence>
<keyword evidence="4 13" id="KW-0237">DNA synthesis</keyword>
<sequence>MVLSELSLSENALTILRNRYLKKNDRGEVIETPEEMFLRVAKAIAEVERLYDNSADVEAVTEKFYNMMVEFRFLPNSPTLMNAGTPLGQLSACFVLPVGDSMEEIFEAVKKTAIIHKTGGGTGFSFSRLRPRNDIVSSTGGVASGPISFMKVFNEATEAVKQGGRRRGANMGILRVDHPDILGFIAAKHQEGELANFNISVAITDRFMEAVKKDEEYELINPRSGKVVGKLRAREVWKKLVEGAWRNGEPGVIFIDIINRFNPVPGAGEIESTNPCGEQPLLPYESCNLGSVNLAKFVHGDMFFLEKGRKATLKEALERIDWDGLRKTVEDAVHFLDNVIDANHFPFPEIEEMTMANRKIGLGVMGFADMLIQLGVPYRSREALDIGSEVMKFIQETARGKSRELGEERGSFPNIEKSIFEPPMRNATVTTIAPTGTISMIADTSSGIEPIFSLVYVKRVLGGKELLYANRYLEEALREMGVYSEALMEKLAGRRTIKDVEELPELVREIFDTTFDISPEQHVRMQAAFQRYVDNAVSKTINMPNEATPEDVEKAYMLAYELNLKGITVYRDGSRKEQVIMVAKENEKRKRAGTISPRSRPLVTKGRTIKMQTEMGSLYVTVNEDEYGLFEVFVHLGKSGSSSMAFTEAIGRLISLALRSGISPKEVIKQLKSIKSSTPVRQEDGEIVFSVPDAIAKALEKYLKGGEQLELLPKKNGKSAVVSPVLLMAGDGKKSEEDSYRDAEICPECGGVMVYTEGCMICRDCGYSKCE</sequence>
<comment type="cofactor">
    <cofactor evidence="1 13">
        <name>adenosylcob(III)alamin</name>
        <dbReference type="ChEBI" id="CHEBI:18408"/>
    </cofactor>
</comment>
<feature type="domain" description="TSCPD" evidence="16">
    <location>
        <begin position="600"/>
        <end position="703"/>
    </location>
</feature>
<dbReference type="CDD" id="cd02888">
    <property type="entry name" value="RNR_II_dimer"/>
    <property type="match status" value="1"/>
</dbReference>
<feature type="domain" description="Ribonucleotide reductase large subunit N-terminal" evidence="14">
    <location>
        <begin position="7"/>
        <end position="88"/>
    </location>
</feature>